<organism evidence="3">
    <name type="scientific">Aureoumbra lagunensis</name>
    <dbReference type="NCBI Taxonomy" id="44058"/>
    <lineage>
        <taxon>Eukaryota</taxon>
        <taxon>Sar</taxon>
        <taxon>Stramenopiles</taxon>
        <taxon>Ochrophyta</taxon>
        <taxon>Pelagophyceae</taxon>
        <taxon>Pelagomonadales</taxon>
        <taxon>Aureoumbra</taxon>
    </lineage>
</organism>
<sequence>MNHYEVDAYRFVNLVKDGMRCVDVRSPGEFERGHIPGATNVPLFSNEERASVGRCYKNAGRDAAMALGMSKVADHGIDNLAQDAKGEVNKVCLHCWRGGLRSGAMAWLLRRRGVEVYCLRGGYRSFRRWARGIWSIQGEFIQDSTEEMEREEDFSLEECIDTVQPRSAPQEKKVHIKKTCSSPQLIILSGRTGVGKTRVLQQLANLGEQILDLEFLASHRGSAFGYVSKQPTNEMFENLLAMAWFSLDHSRRIWVEDEEGHVGKCYIPSPLYSQMQSSKYIIRLTASMHTRVSLLLSDYLLAPDEQFIQYLINTTNRLYKRLGGERHKHAIELVKQRDFPAFTELLLNHYYDKLYDKHLAKRHLTPIDIPVVLFSDATDTHEDVYDTITTAKNAIFAHSSEFHD</sequence>
<dbReference type="InterPro" id="IPR027417">
    <property type="entry name" value="P-loop_NTPase"/>
</dbReference>
<dbReference type="SMART" id="SM00450">
    <property type="entry name" value="RHOD"/>
    <property type="match status" value="1"/>
</dbReference>
<dbReference type="InterPro" id="IPR001307">
    <property type="entry name" value="Thiosulphate_STrfase_CS"/>
</dbReference>
<dbReference type="Pfam" id="PF00581">
    <property type="entry name" value="Rhodanese"/>
    <property type="match status" value="1"/>
</dbReference>
<dbReference type="EMBL" id="HBIJ01003505">
    <property type="protein sequence ID" value="CAE0361713.1"/>
    <property type="molecule type" value="Transcribed_RNA"/>
</dbReference>
<feature type="domain" description="Rhodanese" evidence="2">
    <location>
        <begin position="15"/>
        <end position="135"/>
    </location>
</feature>
<dbReference type="PROSITE" id="PS00380">
    <property type="entry name" value="RHODANESE_1"/>
    <property type="match status" value="1"/>
</dbReference>
<dbReference type="GO" id="GO:0004792">
    <property type="term" value="F:thiosulfate-cyanide sulfurtransferase activity"/>
    <property type="evidence" value="ECO:0007669"/>
    <property type="project" value="InterPro"/>
</dbReference>
<protein>
    <recommendedName>
        <fullName evidence="2">Rhodanese domain-containing protein</fullName>
    </recommendedName>
</protein>
<evidence type="ECO:0000259" key="2">
    <source>
        <dbReference type="PROSITE" id="PS50206"/>
    </source>
</evidence>
<dbReference type="Pfam" id="PF26341">
    <property type="entry name" value="AAA_SelU"/>
    <property type="match status" value="1"/>
</dbReference>
<gene>
    <name evidence="3" type="ORF">ALAG00032_LOCUS2444</name>
    <name evidence="4" type="ORF">ALAG00032_LOCUS2446</name>
</gene>
<dbReference type="PANTHER" id="PTHR30401:SF0">
    <property type="entry name" value="TRNA 2-SELENOURIDINE SYNTHASE"/>
    <property type="match status" value="1"/>
</dbReference>
<evidence type="ECO:0000313" key="3">
    <source>
        <dbReference type="EMBL" id="CAE0361711.1"/>
    </source>
</evidence>
<keyword evidence="1" id="KW-0711">Selenium</keyword>
<dbReference type="GO" id="GO:0043828">
    <property type="term" value="F:tRNA 2-selenouridine synthase activity"/>
    <property type="evidence" value="ECO:0007669"/>
    <property type="project" value="InterPro"/>
</dbReference>
<evidence type="ECO:0000256" key="1">
    <source>
        <dbReference type="ARBA" id="ARBA00023266"/>
    </source>
</evidence>
<dbReference type="InterPro" id="IPR036873">
    <property type="entry name" value="Rhodanese-like_dom_sf"/>
</dbReference>
<reference evidence="3" key="1">
    <citation type="submission" date="2021-01" db="EMBL/GenBank/DDBJ databases">
        <authorList>
            <person name="Corre E."/>
            <person name="Pelletier E."/>
            <person name="Niang G."/>
            <person name="Scheremetjew M."/>
            <person name="Finn R."/>
            <person name="Kale V."/>
            <person name="Holt S."/>
            <person name="Cochrane G."/>
            <person name="Meng A."/>
            <person name="Brown T."/>
            <person name="Cohen L."/>
        </authorList>
    </citation>
    <scope>NUCLEOTIDE SEQUENCE</scope>
    <source>
        <strain evidence="3">CCMP1510</strain>
    </source>
</reference>
<proteinExistence type="predicted"/>
<dbReference type="SUPFAM" id="SSF52540">
    <property type="entry name" value="P-loop containing nucleoside triphosphate hydrolases"/>
    <property type="match status" value="1"/>
</dbReference>
<dbReference type="GO" id="GO:0002098">
    <property type="term" value="P:tRNA wobble uridine modification"/>
    <property type="evidence" value="ECO:0007669"/>
    <property type="project" value="InterPro"/>
</dbReference>
<evidence type="ECO:0000313" key="4">
    <source>
        <dbReference type="EMBL" id="CAE0361713.1"/>
    </source>
</evidence>
<dbReference type="InterPro" id="IPR058840">
    <property type="entry name" value="AAA_SelU"/>
</dbReference>
<dbReference type="PANTHER" id="PTHR30401">
    <property type="entry name" value="TRNA 2-SELENOURIDINE SYNTHASE"/>
    <property type="match status" value="1"/>
</dbReference>
<accession>A0A6S8AB10</accession>
<name>A0A6S8AB10_9STRA</name>
<dbReference type="PROSITE" id="PS50206">
    <property type="entry name" value="RHODANESE_3"/>
    <property type="match status" value="1"/>
</dbReference>
<dbReference type="EMBL" id="HBIJ01003503">
    <property type="protein sequence ID" value="CAE0361711.1"/>
    <property type="molecule type" value="Transcribed_RNA"/>
</dbReference>
<dbReference type="Gene3D" id="3.40.250.10">
    <property type="entry name" value="Rhodanese-like domain"/>
    <property type="match status" value="1"/>
</dbReference>
<dbReference type="InterPro" id="IPR017582">
    <property type="entry name" value="SelU"/>
</dbReference>
<dbReference type="InterPro" id="IPR001763">
    <property type="entry name" value="Rhodanese-like_dom"/>
</dbReference>
<dbReference type="SUPFAM" id="SSF52821">
    <property type="entry name" value="Rhodanese/Cell cycle control phosphatase"/>
    <property type="match status" value="1"/>
</dbReference>
<dbReference type="AlphaFoldDB" id="A0A6S8AB10"/>